<reference evidence="1 2" key="1">
    <citation type="submission" date="2018-05" db="EMBL/GenBank/DDBJ databases">
        <title>Complete genome sequence of Pseudomonas kribbensis 46-2(T).</title>
        <authorList>
            <person name="Jeong H."/>
            <person name="Lee S.-G."/>
            <person name="Rha E."/>
            <person name="Kim H."/>
        </authorList>
    </citation>
    <scope>NUCLEOTIDE SEQUENCE [LARGE SCALE GENOMIC DNA]</scope>
    <source>
        <strain evidence="1 2">46-2</strain>
    </source>
</reference>
<dbReference type="RefSeq" id="WP_114885331.1">
    <property type="nucleotide sequence ID" value="NZ_CP029608.1"/>
</dbReference>
<name>A0A345RVF7_9PSED</name>
<dbReference type="EMBL" id="CP029608">
    <property type="protein sequence ID" value="AXI63273.1"/>
    <property type="molecule type" value="Genomic_DNA"/>
</dbReference>
<accession>A0A345RVF7</accession>
<evidence type="ECO:0000313" key="2">
    <source>
        <dbReference type="Proteomes" id="UP000253720"/>
    </source>
</evidence>
<keyword evidence="2" id="KW-1185">Reference proteome</keyword>
<protein>
    <submittedName>
        <fullName evidence="1">Uncharacterized protein</fullName>
    </submittedName>
</protein>
<organism evidence="1 2">
    <name type="scientific">Pseudomonas kribbensis</name>
    <dbReference type="NCBI Taxonomy" id="1628086"/>
    <lineage>
        <taxon>Bacteria</taxon>
        <taxon>Pseudomonadati</taxon>
        <taxon>Pseudomonadota</taxon>
        <taxon>Gammaproteobacteria</taxon>
        <taxon>Pseudomonadales</taxon>
        <taxon>Pseudomonadaceae</taxon>
        <taxon>Pseudomonas</taxon>
    </lineage>
</organism>
<dbReference type="Proteomes" id="UP000253720">
    <property type="component" value="Chromosome"/>
</dbReference>
<proteinExistence type="predicted"/>
<evidence type="ECO:0000313" key="1">
    <source>
        <dbReference type="EMBL" id="AXI63273.1"/>
    </source>
</evidence>
<gene>
    <name evidence="1" type="ORF">DLD99_23250</name>
</gene>
<sequence>MSFFQSKKRGASEPAITVSAETKATVSGRVGFQTQIVEFEADNNSDLIALVSRANSQDYSHRSKKGLVLIFDKNIQSGTYAATDPQFPSLYYFETATIPGFTTSYMYNAVSGSVSVEVVANTAKQLHYNIDFDFKGVDNKNEELKIAGRSTYTVLFNNL</sequence>
<dbReference type="KEGG" id="pke:DLD99_23250"/>
<dbReference type="AlphaFoldDB" id="A0A345RVF7"/>